<dbReference type="Pfam" id="PF00580">
    <property type="entry name" value="UvrD-helicase"/>
    <property type="match status" value="1"/>
</dbReference>
<dbReference type="InterPro" id="IPR027417">
    <property type="entry name" value="P-loop_NTPase"/>
</dbReference>
<dbReference type="PROSITE" id="PS51198">
    <property type="entry name" value="UVRD_HELICASE_ATP_BIND"/>
    <property type="match status" value="1"/>
</dbReference>
<organism evidence="12 13">
    <name type="scientific">Methylobacterium komagatae</name>
    <dbReference type="NCBI Taxonomy" id="374425"/>
    <lineage>
        <taxon>Bacteria</taxon>
        <taxon>Pseudomonadati</taxon>
        <taxon>Pseudomonadota</taxon>
        <taxon>Alphaproteobacteria</taxon>
        <taxon>Hyphomicrobiales</taxon>
        <taxon>Methylobacteriaceae</taxon>
        <taxon>Methylobacterium</taxon>
    </lineage>
</organism>
<evidence type="ECO:0000256" key="7">
    <source>
        <dbReference type="ARBA" id="ARBA00034808"/>
    </source>
</evidence>
<protein>
    <recommendedName>
        <fullName evidence="7">DNA 3'-5' helicase</fullName>
        <ecNumber evidence="7">5.6.2.4</ecNumber>
    </recommendedName>
</protein>
<keyword evidence="3 9" id="KW-0347">Helicase</keyword>
<dbReference type="InterPro" id="IPR014017">
    <property type="entry name" value="DNA_helicase_UvrD-like_C"/>
</dbReference>
<dbReference type="InterPro" id="IPR000212">
    <property type="entry name" value="DNA_helicase_UvrD/REP"/>
</dbReference>
<gene>
    <name evidence="12" type="ORF">ACFQE0_05075</name>
</gene>
<proteinExistence type="predicted"/>
<sequence length="1068" mass="115234">MQVSPLNRVDTALASAGTGKTTTLVGQLARFLDAGISPEHILATTFTKKAAEELVERTRAHLIEHGRNEDALALLGARMGTINAVCGRLVEDFAFELGRPPGGEVVTDDSAALLFATAADETLTRYAPALNALGERFGLSDQETDWRNLVRRIIAVARANGIDAEGLARSADRSRDGLMSLLNTESTLSADALDDALHSAVRDALVALDGRSLKGEGAKAASAVMLAATMLDRGELLPWSVWAKLSKLKASRADAPLFADVASAASSHSQHPRLREDLDRFIHLVFACAAQSTAAYQAYKAERGLLDFTDQEALALEILLRSDTQERLRESIKVVLIDEVQDASPLQVAIFTELARIAAHSVWVGDPKQAIYGFRNTDANLTLAAAQGIAAGTGGQSEVLSKSWRSRPGLCTFINDAFLPAFERMGLPNAASRFTDWACDDAGLSRPPLTVWHANGTNKSDRSASLAGGIAAALAEPSCWPVRSAPNNAVRDLRPSDIAVLCRGNDDVEELASALTRLGVRVAVERGDLFSTPEVELAMAALRWTADPGDRLALAELVRLVMGEDEPRRWLDALGTEDPEAALRDLLPFAAALQDLRAQQLAMTPCEVVDAVILSTGVVDLSCRWGEAAARLHALEAFRGVACSYEGECTRLRLPATLGGLVAWLQSREERCPRSGDDAVHVMTYHKAKGLEWPVVVLAQLENGPRPRLFSPVVEVDGDLDWRAPLAGRWIRFWPWPYGAQSTGVHLDSTAPSSNVGKQSAREARDEAVRLLYVGATRARDHLIFARNARSGSWLSTLDVGEDPQVVLPMNDGRPVLAGGVEHPARFELLTIPAEPTSETTAVNVFLSSERPHAAHRPLRLRPSGAVDLSAFTALRRTTLGARMPLSGEPEMDLVGQAVHAFLAADRIDDELCQRRSQAAFVLKRWSVIDHLRPQDLVEAADRLWSFLRQRFPSARLRREVPVFAPIASQYTVGRIDLLVDLGSTFAIVDHKSFPGRAEFWEGKAIGAAPQLAAYAQAVSVATGSTCSGLFVHMPVVGTMVEVGEAPMALSAKIVPPAKHSQSSITSA</sequence>
<comment type="catalytic activity">
    <reaction evidence="6">
        <text>Couples ATP hydrolysis with the unwinding of duplex DNA by translocating in the 3'-5' direction.</text>
        <dbReference type="EC" id="5.6.2.4"/>
    </reaction>
</comment>
<dbReference type="EC" id="5.6.2.4" evidence="7"/>
<comment type="catalytic activity">
    <reaction evidence="8">
        <text>ATP + H2O = ADP + phosphate + H(+)</text>
        <dbReference type="Rhea" id="RHEA:13065"/>
        <dbReference type="ChEBI" id="CHEBI:15377"/>
        <dbReference type="ChEBI" id="CHEBI:15378"/>
        <dbReference type="ChEBI" id="CHEBI:30616"/>
        <dbReference type="ChEBI" id="CHEBI:43474"/>
        <dbReference type="ChEBI" id="CHEBI:456216"/>
        <dbReference type="EC" id="5.6.2.4"/>
    </reaction>
</comment>
<evidence type="ECO:0000256" key="5">
    <source>
        <dbReference type="ARBA" id="ARBA00023235"/>
    </source>
</evidence>
<dbReference type="Pfam" id="PF13361">
    <property type="entry name" value="UvrD_C"/>
    <property type="match status" value="2"/>
</dbReference>
<evidence type="ECO:0000256" key="3">
    <source>
        <dbReference type="ARBA" id="ARBA00022806"/>
    </source>
</evidence>
<keyword evidence="13" id="KW-1185">Reference proteome</keyword>
<feature type="binding site" evidence="9">
    <location>
        <begin position="14"/>
        <end position="21"/>
    </location>
    <ligand>
        <name>ATP</name>
        <dbReference type="ChEBI" id="CHEBI:30616"/>
    </ligand>
</feature>
<feature type="domain" description="UvrD-like helicase ATP-binding" evidence="10">
    <location>
        <begin position="1"/>
        <end position="407"/>
    </location>
</feature>
<accession>A0ABW2BG01</accession>
<reference evidence="13" key="1">
    <citation type="journal article" date="2019" name="Int. J. Syst. Evol. Microbiol.">
        <title>The Global Catalogue of Microorganisms (GCM) 10K type strain sequencing project: providing services to taxonomists for standard genome sequencing and annotation.</title>
        <authorList>
            <consortium name="The Broad Institute Genomics Platform"/>
            <consortium name="The Broad Institute Genome Sequencing Center for Infectious Disease"/>
            <person name="Wu L."/>
            <person name="Ma J."/>
        </authorList>
    </citation>
    <scope>NUCLEOTIDE SEQUENCE [LARGE SCALE GENOMIC DNA]</scope>
    <source>
        <strain evidence="13">CCUG 48316</strain>
    </source>
</reference>
<evidence type="ECO:0000313" key="13">
    <source>
        <dbReference type="Proteomes" id="UP001596292"/>
    </source>
</evidence>
<evidence type="ECO:0000259" key="10">
    <source>
        <dbReference type="PROSITE" id="PS51198"/>
    </source>
</evidence>
<dbReference type="InterPro" id="IPR014016">
    <property type="entry name" value="UvrD-like_ATP-bd"/>
</dbReference>
<dbReference type="SUPFAM" id="SSF52540">
    <property type="entry name" value="P-loop containing nucleoside triphosphate hydrolases"/>
    <property type="match status" value="1"/>
</dbReference>
<dbReference type="PANTHER" id="PTHR11070:SF55">
    <property type="entry name" value="DNA 3'-5' HELICASE"/>
    <property type="match status" value="1"/>
</dbReference>
<evidence type="ECO:0000256" key="6">
    <source>
        <dbReference type="ARBA" id="ARBA00034617"/>
    </source>
</evidence>
<keyword evidence="2 9" id="KW-0378">Hydrolase</keyword>
<feature type="domain" description="UvrD-like helicase C-terminal" evidence="11">
    <location>
        <begin position="417"/>
        <end position="690"/>
    </location>
</feature>
<evidence type="ECO:0000256" key="2">
    <source>
        <dbReference type="ARBA" id="ARBA00022801"/>
    </source>
</evidence>
<evidence type="ECO:0000256" key="4">
    <source>
        <dbReference type="ARBA" id="ARBA00022840"/>
    </source>
</evidence>
<dbReference type="Proteomes" id="UP001596292">
    <property type="component" value="Unassembled WGS sequence"/>
</dbReference>
<evidence type="ECO:0000256" key="1">
    <source>
        <dbReference type="ARBA" id="ARBA00022741"/>
    </source>
</evidence>
<dbReference type="EMBL" id="JBHSWN010000001">
    <property type="protein sequence ID" value="MFC6789057.1"/>
    <property type="molecule type" value="Genomic_DNA"/>
</dbReference>
<evidence type="ECO:0000313" key="12">
    <source>
        <dbReference type="EMBL" id="MFC6789057.1"/>
    </source>
</evidence>
<dbReference type="Gene3D" id="3.40.50.300">
    <property type="entry name" value="P-loop containing nucleotide triphosphate hydrolases"/>
    <property type="match status" value="4"/>
</dbReference>
<dbReference type="Pfam" id="PF12705">
    <property type="entry name" value="PDDEXK_1"/>
    <property type="match status" value="1"/>
</dbReference>
<evidence type="ECO:0000256" key="9">
    <source>
        <dbReference type="PROSITE-ProRule" id="PRU00560"/>
    </source>
</evidence>
<keyword evidence="5" id="KW-0413">Isomerase</keyword>
<dbReference type="PANTHER" id="PTHR11070">
    <property type="entry name" value="UVRD / RECB / PCRA DNA HELICASE FAMILY MEMBER"/>
    <property type="match status" value="1"/>
</dbReference>
<keyword evidence="1 9" id="KW-0547">Nucleotide-binding</keyword>
<name>A0ABW2BG01_9HYPH</name>
<evidence type="ECO:0000256" key="8">
    <source>
        <dbReference type="ARBA" id="ARBA00048988"/>
    </source>
</evidence>
<dbReference type="InterPro" id="IPR038726">
    <property type="entry name" value="PDDEXK_AddAB-type"/>
</dbReference>
<dbReference type="PROSITE" id="PS51217">
    <property type="entry name" value="UVRD_HELICASE_CTER"/>
    <property type="match status" value="1"/>
</dbReference>
<evidence type="ECO:0000259" key="11">
    <source>
        <dbReference type="PROSITE" id="PS51217"/>
    </source>
</evidence>
<keyword evidence="4 9" id="KW-0067">ATP-binding</keyword>
<comment type="caution">
    <text evidence="12">The sequence shown here is derived from an EMBL/GenBank/DDBJ whole genome shotgun (WGS) entry which is preliminary data.</text>
</comment>